<dbReference type="GeneID" id="25258100"/>
<protein>
    <recommendedName>
        <fullName evidence="8">Asparagine synthetase domain-containing protein</fullName>
    </recommendedName>
</protein>
<dbReference type="AlphaFoldDB" id="A0A098VVR7"/>
<dbReference type="RefSeq" id="XP_013239451.1">
    <property type="nucleotide sequence ID" value="XM_013383997.1"/>
</dbReference>
<evidence type="ECO:0000256" key="1">
    <source>
        <dbReference type="ARBA" id="ARBA00022605"/>
    </source>
</evidence>
<organism evidence="6 7">
    <name type="scientific">Mitosporidium daphniae</name>
    <dbReference type="NCBI Taxonomy" id="1485682"/>
    <lineage>
        <taxon>Eukaryota</taxon>
        <taxon>Fungi</taxon>
        <taxon>Fungi incertae sedis</taxon>
        <taxon>Microsporidia</taxon>
        <taxon>Mitosporidium</taxon>
    </lineage>
</organism>
<dbReference type="Pfam" id="PF13537">
    <property type="entry name" value="GATase_7"/>
    <property type="match status" value="1"/>
</dbReference>
<dbReference type="Gene3D" id="3.60.20.10">
    <property type="entry name" value="Glutamine Phosphoribosylpyrophosphate, subunit 1, domain 1"/>
    <property type="match status" value="1"/>
</dbReference>
<sequence>MGVAVLHMQGDFLTCQPASGKEGILLWNGEIFNGDIEIPDGKSDTEVISQFLDSLSDATDFLSELHEKLFCRIEGPYSFIYYKKSAHKLYYCKDIFGRRSLLRCNREDSILLCSSIISDQISQPEEVDANFIYEIDLNTRNVCQYHRSCPFPVSPSIQTFALEYYDKKCLELLENSIRSRVSNNRKGQGSTVAILFSGGLDSTLLARLSDKVLDPDVLIELINVSFIPSNGNGLLSEKEIPDRISAIESFSELERLSCSRKWIFSPLNVTIEEYQKNRSRIRSLIAPANTAMDLSIAAPFWVASTWPSVGFHRVLLLSKFDRHGLEGLSSEISLDLNRMWHRNLGRDDRVLSDGGREARYPFLDEKLVHFVLGQCPISVRMDLSLPRGLGEKAMLRRIAKALGLSHCVDLPKRAVQFGTRSSKMEGPAIKCGTDVIF</sequence>
<dbReference type="PANTHER" id="PTHR45937">
    <property type="entry name" value="ASPARAGINE SYNTHETASE DOMAIN-CONTAINING PROTEIN 1"/>
    <property type="match status" value="1"/>
</dbReference>
<keyword evidence="2" id="KW-0061">Asparagine biosynthesis</keyword>
<keyword evidence="7" id="KW-1185">Reference proteome</keyword>
<keyword evidence="1" id="KW-0028">Amino-acid biosynthesis</keyword>
<dbReference type="InterPro" id="IPR001962">
    <property type="entry name" value="Asn_synthase"/>
</dbReference>
<evidence type="ECO:0000313" key="6">
    <source>
        <dbReference type="EMBL" id="KGG53015.1"/>
    </source>
</evidence>
<dbReference type="SUPFAM" id="SSF52402">
    <property type="entry name" value="Adenine nucleotide alpha hydrolases-like"/>
    <property type="match status" value="1"/>
</dbReference>
<dbReference type="InterPro" id="IPR051857">
    <property type="entry name" value="Asn_synthetase_domain"/>
</dbReference>
<dbReference type="GO" id="GO:0006529">
    <property type="term" value="P:asparagine biosynthetic process"/>
    <property type="evidence" value="ECO:0007669"/>
    <property type="project" value="UniProtKB-KW"/>
</dbReference>
<dbReference type="Gene3D" id="3.40.50.620">
    <property type="entry name" value="HUPs"/>
    <property type="match status" value="1"/>
</dbReference>
<keyword evidence="3" id="KW-0315">Glutamine amidotransferase</keyword>
<dbReference type="OrthoDB" id="10252281at2759"/>
<dbReference type="PANTHER" id="PTHR45937:SF1">
    <property type="entry name" value="ASPARAGINE SYNTHETASE DOMAIN-CONTAINING PROTEIN 1"/>
    <property type="match status" value="1"/>
</dbReference>
<evidence type="ECO:0008006" key="8">
    <source>
        <dbReference type="Google" id="ProtNLM"/>
    </source>
</evidence>
<name>A0A098VVR7_9MICR</name>
<evidence type="ECO:0000313" key="7">
    <source>
        <dbReference type="Proteomes" id="UP000029725"/>
    </source>
</evidence>
<accession>A0A098VVR7</accession>
<gene>
    <name evidence="6" type="ORF">DI09_118p100</name>
</gene>
<evidence type="ECO:0000259" key="5">
    <source>
        <dbReference type="Pfam" id="PF13537"/>
    </source>
</evidence>
<dbReference type="SUPFAM" id="SSF56235">
    <property type="entry name" value="N-terminal nucleophile aminohydrolases (Ntn hydrolases)"/>
    <property type="match status" value="1"/>
</dbReference>
<dbReference type="InterPro" id="IPR014729">
    <property type="entry name" value="Rossmann-like_a/b/a_fold"/>
</dbReference>
<comment type="caution">
    <text evidence="6">The sequence shown here is derived from an EMBL/GenBank/DDBJ whole genome shotgun (WGS) entry which is preliminary data.</text>
</comment>
<evidence type="ECO:0000256" key="3">
    <source>
        <dbReference type="ARBA" id="ARBA00022962"/>
    </source>
</evidence>
<dbReference type="EMBL" id="JMKJ01000020">
    <property type="protein sequence ID" value="KGG53015.1"/>
    <property type="molecule type" value="Genomic_DNA"/>
</dbReference>
<dbReference type="Pfam" id="PF00733">
    <property type="entry name" value="Asn_synthase"/>
    <property type="match status" value="1"/>
</dbReference>
<proteinExistence type="predicted"/>
<reference evidence="6 7" key="1">
    <citation type="submission" date="2014-04" db="EMBL/GenBank/DDBJ databases">
        <title>A new species of microsporidia sheds light on the evolution of extreme parasitism.</title>
        <authorList>
            <person name="Haag K.L."/>
            <person name="James T.Y."/>
            <person name="Larsson R."/>
            <person name="Schaer T.M."/>
            <person name="Refardt D."/>
            <person name="Pombert J.-F."/>
            <person name="Ebert D."/>
        </authorList>
    </citation>
    <scope>NUCLEOTIDE SEQUENCE [LARGE SCALE GENOMIC DNA]</scope>
    <source>
        <strain evidence="6 7">UGP3</strain>
        <tissue evidence="6">Spores</tissue>
    </source>
</reference>
<evidence type="ECO:0000256" key="2">
    <source>
        <dbReference type="ARBA" id="ARBA00022888"/>
    </source>
</evidence>
<dbReference type="Proteomes" id="UP000029725">
    <property type="component" value="Unassembled WGS sequence"/>
</dbReference>
<feature type="domain" description="Asparagine synthetase" evidence="4">
    <location>
        <begin position="323"/>
        <end position="427"/>
    </location>
</feature>
<dbReference type="VEuPathDB" id="MicrosporidiaDB:DI09_118p100"/>
<feature type="domain" description="Glutamine amidotransferase type-2" evidence="5">
    <location>
        <begin position="40"/>
        <end position="116"/>
    </location>
</feature>
<dbReference type="InterPro" id="IPR029055">
    <property type="entry name" value="Ntn_hydrolases_N"/>
</dbReference>
<dbReference type="CDD" id="cd01991">
    <property type="entry name" value="Asn_synthase_B_C"/>
    <property type="match status" value="1"/>
</dbReference>
<dbReference type="HOGENOM" id="CLU_012368_3_0_1"/>
<dbReference type="InterPro" id="IPR017932">
    <property type="entry name" value="GATase_2_dom"/>
</dbReference>
<dbReference type="GO" id="GO:0004066">
    <property type="term" value="F:asparagine synthase (glutamine-hydrolyzing) activity"/>
    <property type="evidence" value="ECO:0007669"/>
    <property type="project" value="InterPro"/>
</dbReference>
<evidence type="ECO:0000259" key="4">
    <source>
        <dbReference type="Pfam" id="PF00733"/>
    </source>
</evidence>